<organism evidence="2 3">
    <name type="scientific">Oldenlandia corymbosa var. corymbosa</name>
    <dbReference type="NCBI Taxonomy" id="529605"/>
    <lineage>
        <taxon>Eukaryota</taxon>
        <taxon>Viridiplantae</taxon>
        <taxon>Streptophyta</taxon>
        <taxon>Embryophyta</taxon>
        <taxon>Tracheophyta</taxon>
        <taxon>Spermatophyta</taxon>
        <taxon>Magnoliopsida</taxon>
        <taxon>eudicotyledons</taxon>
        <taxon>Gunneridae</taxon>
        <taxon>Pentapetalae</taxon>
        <taxon>asterids</taxon>
        <taxon>lamiids</taxon>
        <taxon>Gentianales</taxon>
        <taxon>Rubiaceae</taxon>
        <taxon>Rubioideae</taxon>
        <taxon>Spermacoceae</taxon>
        <taxon>Hedyotis-Oldenlandia complex</taxon>
        <taxon>Oldenlandia</taxon>
    </lineage>
</organism>
<dbReference type="EMBL" id="OX459120">
    <property type="protein sequence ID" value="CAI9097291.1"/>
    <property type="molecule type" value="Genomic_DNA"/>
</dbReference>
<name>A0AAV1CPJ5_OLDCO</name>
<keyword evidence="3" id="KW-1185">Reference proteome</keyword>
<feature type="compositionally biased region" description="Basic residues" evidence="1">
    <location>
        <begin position="36"/>
        <end position="48"/>
    </location>
</feature>
<sequence length="103" mass="11936">MSVKKLVEMRRWKFWLLLNLKSPSSVPGKSTLAGKGHSRLRHSRNKKNRRGLGALCKEMEACGGYSDIKVMWEMVNSSNHHHARNIRGRSKRQLQWNFCFSPA</sequence>
<evidence type="ECO:0000256" key="1">
    <source>
        <dbReference type="SAM" id="MobiDB-lite"/>
    </source>
</evidence>
<feature type="region of interest" description="Disordered" evidence="1">
    <location>
        <begin position="25"/>
        <end position="48"/>
    </location>
</feature>
<reference evidence="2" key="1">
    <citation type="submission" date="2023-03" db="EMBL/GenBank/DDBJ databases">
        <authorList>
            <person name="Julca I."/>
        </authorList>
    </citation>
    <scope>NUCLEOTIDE SEQUENCE</scope>
</reference>
<gene>
    <name evidence="2" type="ORF">OLC1_LOCUS7823</name>
</gene>
<accession>A0AAV1CPJ5</accession>
<proteinExistence type="predicted"/>
<dbReference type="AlphaFoldDB" id="A0AAV1CPJ5"/>
<protein>
    <submittedName>
        <fullName evidence="2">OLC1v1033682C1</fullName>
    </submittedName>
</protein>
<evidence type="ECO:0000313" key="2">
    <source>
        <dbReference type="EMBL" id="CAI9097291.1"/>
    </source>
</evidence>
<evidence type="ECO:0000313" key="3">
    <source>
        <dbReference type="Proteomes" id="UP001161247"/>
    </source>
</evidence>
<dbReference type="Proteomes" id="UP001161247">
    <property type="component" value="Chromosome 3"/>
</dbReference>